<evidence type="ECO:0000313" key="3">
    <source>
        <dbReference type="Proteomes" id="UP000295083"/>
    </source>
</evidence>
<dbReference type="AlphaFoldDB" id="A0A4R8PWR0"/>
<gene>
    <name evidence="2" type="ORF">C8035_v010145</name>
</gene>
<keyword evidence="1" id="KW-0472">Membrane</keyword>
<accession>A0A4R8PWR0</accession>
<comment type="caution">
    <text evidence="2">The sequence shown here is derived from an EMBL/GenBank/DDBJ whole genome shotgun (WGS) entry which is preliminary data.</text>
</comment>
<evidence type="ECO:0000256" key="1">
    <source>
        <dbReference type="SAM" id="Phobius"/>
    </source>
</evidence>
<dbReference type="EMBL" id="QAPG01000652">
    <property type="protein sequence ID" value="TDZ28680.1"/>
    <property type="molecule type" value="Genomic_DNA"/>
</dbReference>
<evidence type="ECO:0000313" key="2">
    <source>
        <dbReference type="EMBL" id="TDZ28680.1"/>
    </source>
</evidence>
<feature type="transmembrane region" description="Helical" evidence="1">
    <location>
        <begin position="56"/>
        <end position="76"/>
    </location>
</feature>
<sequence>MIIIRTIYRLLLAIISILNPYNFNININLIKVINNYNNYNYLYKSLKGLVSYKGNFTTLFSFLKVIIVIFGLNILLSNKAISGIKKKRIKVMKKNLIPKRKIFKENSKYFKYILEVTY</sequence>
<dbReference type="Proteomes" id="UP000295083">
    <property type="component" value="Unassembled WGS sequence"/>
</dbReference>
<feature type="transmembrane region" description="Helical" evidence="1">
    <location>
        <begin position="7"/>
        <end position="23"/>
    </location>
</feature>
<reference evidence="2 3" key="1">
    <citation type="submission" date="2018-11" db="EMBL/GenBank/DDBJ databases">
        <title>Genome sequence and assembly of Colletotrichum spinosum.</title>
        <authorList>
            <person name="Gan P."/>
            <person name="Shirasu K."/>
        </authorList>
    </citation>
    <scope>NUCLEOTIDE SEQUENCE [LARGE SCALE GENOMIC DNA]</scope>
    <source>
        <strain evidence="2 3">CBS 515.97</strain>
    </source>
</reference>
<keyword evidence="1" id="KW-1133">Transmembrane helix</keyword>
<organism evidence="2 3">
    <name type="scientific">Colletotrichum spinosum</name>
    <dbReference type="NCBI Taxonomy" id="1347390"/>
    <lineage>
        <taxon>Eukaryota</taxon>
        <taxon>Fungi</taxon>
        <taxon>Dikarya</taxon>
        <taxon>Ascomycota</taxon>
        <taxon>Pezizomycotina</taxon>
        <taxon>Sordariomycetes</taxon>
        <taxon>Hypocreomycetidae</taxon>
        <taxon>Glomerellales</taxon>
        <taxon>Glomerellaceae</taxon>
        <taxon>Colletotrichum</taxon>
        <taxon>Colletotrichum orbiculare species complex</taxon>
    </lineage>
</organism>
<proteinExistence type="predicted"/>
<keyword evidence="3" id="KW-1185">Reference proteome</keyword>
<protein>
    <submittedName>
        <fullName evidence="2">Uncharacterized protein</fullName>
    </submittedName>
</protein>
<name>A0A4R8PWR0_9PEZI</name>
<keyword evidence="1" id="KW-0812">Transmembrane</keyword>